<evidence type="ECO:0000256" key="12">
    <source>
        <dbReference type="ARBA" id="ARBA00049489"/>
    </source>
</evidence>
<feature type="binding site" evidence="13 16">
    <location>
        <position position="133"/>
    </location>
    <ligand>
        <name>NAD(+)</name>
        <dbReference type="ChEBI" id="CHEBI:57540"/>
    </ligand>
</feature>
<dbReference type="Pfam" id="PF00815">
    <property type="entry name" value="Histidinol_dh"/>
    <property type="match status" value="1"/>
</dbReference>
<organism evidence="20 21">
    <name type="scientific">Caldichromatium japonicum</name>
    <dbReference type="NCBI Taxonomy" id="2699430"/>
    <lineage>
        <taxon>Bacteria</taxon>
        <taxon>Pseudomonadati</taxon>
        <taxon>Pseudomonadota</taxon>
        <taxon>Gammaproteobacteria</taxon>
        <taxon>Chromatiales</taxon>
        <taxon>Chromatiaceae</taxon>
        <taxon>Caldichromatium</taxon>
    </lineage>
</organism>
<dbReference type="UniPathway" id="UPA00031">
    <property type="reaction ID" value="UER00014"/>
</dbReference>
<accession>A0A6G7VA70</accession>
<dbReference type="GO" id="GO:0004399">
    <property type="term" value="F:histidinol dehydrogenase activity"/>
    <property type="evidence" value="ECO:0007669"/>
    <property type="project" value="UniProtKB-UniRule"/>
</dbReference>
<feature type="binding site" evidence="13 18">
    <location>
        <position position="423"/>
    </location>
    <ligand>
        <name>Zn(2+)</name>
        <dbReference type="ChEBI" id="CHEBI:29105"/>
    </ligand>
</feature>
<dbReference type="GO" id="GO:0051287">
    <property type="term" value="F:NAD binding"/>
    <property type="evidence" value="ECO:0007669"/>
    <property type="project" value="InterPro"/>
</dbReference>
<keyword evidence="21" id="KW-1185">Reference proteome</keyword>
<name>A0A6G7VA70_9GAMM</name>
<feature type="binding site" evidence="13 17">
    <location>
        <position position="364"/>
    </location>
    <ligand>
        <name>substrate</name>
    </ligand>
</feature>
<evidence type="ECO:0000256" key="18">
    <source>
        <dbReference type="PIRSR" id="PIRSR000099-4"/>
    </source>
</evidence>
<gene>
    <name evidence="13 20" type="primary">hisD</name>
    <name evidence="20" type="ORF">GWK36_01935</name>
</gene>
<evidence type="ECO:0000256" key="9">
    <source>
        <dbReference type="ARBA" id="ARBA00023002"/>
    </source>
</evidence>
<dbReference type="RefSeq" id="WP_166269613.1">
    <property type="nucleotide sequence ID" value="NZ_CP048029.1"/>
</dbReference>
<dbReference type="EMBL" id="CP048029">
    <property type="protein sequence ID" value="QIK36963.1"/>
    <property type="molecule type" value="Genomic_DNA"/>
</dbReference>
<dbReference type="CDD" id="cd06572">
    <property type="entry name" value="Histidinol_dh"/>
    <property type="match status" value="1"/>
</dbReference>
<dbReference type="FunFam" id="3.40.50.1980:FF:000026">
    <property type="entry name" value="Histidinol dehydrogenase"/>
    <property type="match status" value="1"/>
</dbReference>
<feature type="binding site" evidence="13 17">
    <location>
        <position position="418"/>
    </location>
    <ligand>
        <name>substrate</name>
    </ligand>
</feature>
<feature type="active site" description="Proton acceptor" evidence="13 15">
    <location>
        <position position="331"/>
    </location>
</feature>
<dbReference type="InterPro" id="IPR012131">
    <property type="entry name" value="Hstdl_DH"/>
</dbReference>
<dbReference type="InterPro" id="IPR001692">
    <property type="entry name" value="Histidinol_DH_CS"/>
</dbReference>
<evidence type="ECO:0000256" key="3">
    <source>
        <dbReference type="ARBA" id="ARBA00010178"/>
    </source>
</evidence>
<feature type="binding site" evidence="13 17">
    <location>
        <position position="240"/>
    </location>
    <ligand>
        <name>substrate</name>
    </ligand>
</feature>
<dbReference type="SUPFAM" id="SSF53720">
    <property type="entry name" value="ALDH-like"/>
    <property type="match status" value="1"/>
</dbReference>
<feature type="active site" description="Proton acceptor" evidence="13 15">
    <location>
        <position position="330"/>
    </location>
</feature>
<evidence type="ECO:0000256" key="19">
    <source>
        <dbReference type="RuleBase" id="RU004175"/>
    </source>
</evidence>
<sequence length="435" mass="46779">MTDIQRFSTADPGFKAQLERLLAWESIADDQVQATVTEIIREIRAHGDAALLDYTARFDRWTPVSAAALEIPRPRLQRAWESIADEQRAALKLAAERIRAYAEHQKTNGWRYREPDGTLLGQQVTPLDRVGLYVPGGRAAYPSSVLMNAIPAKVAGVPELIMVVPTPDGELNDLVLAAAFIAGVDRAFAIGGAQAIAALAYGTQTIPPVDKIVGPGNIYVAAAKRAVFGRVGIDMVAGPSEILVICDGQTDPDWIAMDLFSQAEHDEDAQAILVSWDERFLDRVAASIDRLLPGMERAPIIARALTRRGALILACDLDDAIAVANLIAPEHLELSLADPESVVGRIRHAGAIFMGRHTPEAFGDYCAGPNHVLPTSRTARFSSPLGVYDFQKRSSILQVSPQAAAVLAKTASILARGEGLTAHARSAEYRGNGSS</sequence>
<feature type="binding site" evidence="13 17">
    <location>
        <position position="423"/>
    </location>
    <ligand>
        <name>substrate</name>
    </ligand>
</feature>
<feature type="binding site" evidence="13 18">
    <location>
        <position position="364"/>
    </location>
    <ligand>
        <name>Zn(2+)</name>
        <dbReference type="ChEBI" id="CHEBI:29105"/>
    </ligand>
</feature>
<dbReference type="EC" id="1.1.1.23" evidence="4 13"/>
<dbReference type="FunFam" id="3.40.50.1980:FF:000010">
    <property type="entry name" value="Histidinol dehydrogenase"/>
    <property type="match status" value="1"/>
</dbReference>
<dbReference type="GO" id="GO:0008270">
    <property type="term" value="F:zinc ion binding"/>
    <property type="evidence" value="ECO:0007669"/>
    <property type="project" value="UniProtKB-UniRule"/>
</dbReference>
<keyword evidence="8 13" id="KW-0862">Zinc</keyword>
<feature type="binding site" evidence="13 17">
    <location>
        <position position="262"/>
    </location>
    <ligand>
        <name>substrate</name>
    </ligand>
</feature>
<evidence type="ECO:0000313" key="21">
    <source>
        <dbReference type="Proteomes" id="UP000502699"/>
    </source>
</evidence>
<proteinExistence type="inferred from homology"/>
<evidence type="ECO:0000256" key="15">
    <source>
        <dbReference type="PIRSR" id="PIRSR000099-1"/>
    </source>
</evidence>
<evidence type="ECO:0000256" key="16">
    <source>
        <dbReference type="PIRSR" id="PIRSR000099-2"/>
    </source>
</evidence>
<comment type="catalytic activity">
    <reaction evidence="12 13">
        <text>L-histidinol + 2 NAD(+) + H2O = L-histidine + 2 NADH + 3 H(+)</text>
        <dbReference type="Rhea" id="RHEA:20641"/>
        <dbReference type="ChEBI" id="CHEBI:15377"/>
        <dbReference type="ChEBI" id="CHEBI:15378"/>
        <dbReference type="ChEBI" id="CHEBI:57540"/>
        <dbReference type="ChEBI" id="CHEBI:57595"/>
        <dbReference type="ChEBI" id="CHEBI:57699"/>
        <dbReference type="ChEBI" id="CHEBI:57945"/>
        <dbReference type="EC" id="1.1.1.23"/>
    </reaction>
</comment>
<dbReference type="Gene3D" id="3.40.50.1980">
    <property type="entry name" value="Nitrogenase molybdenum iron protein domain"/>
    <property type="match status" value="2"/>
</dbReference>
<dbReference type="Gene3D" id="1.20.5.1300">
    <property type="match status" value="1"/>
</dbReference>
<keyword evidence="7 13" id="KW-0479">Metal-binding</keyword>
<dbReference type="Proteomes" id="UP000502699">
    <property type="component" value="Chromosome"/>
</dbReference>
<dbReference type="NCBIfam" id="TIGR00069">
    <property type="entry name" value="hisD"/>
    <property type="match status" value="1"/>
</dbReference>
<keyword evidence="11 13" id="KW-0368">Histidine biosynthesis</keyword>
<dbReference type="PRINTS" id="PR00083">
    <property type="entry name" value="HOLDHDRGNASE"/>
</dbReference>
<dbReference type="PROSITE" id="PS00611">
    <property type="entry name" value="HISOL_DEHYDROGENASE"/>
    <property type="match status" value="1"/>
</dbReference>
<dbReference type="KEGG" id="cjap:GWK36_01935"/>
<comment type="pathway">
    <text evidence="2 13">Amino-acid biosynthesis; L-histidine biosynthesis; L-histidine from 5-phospho-alpha-D-ribose 1-diphosphate: step 9/9.</text>
</comment>
<dbReference type="InterPro" id="IPR016161">
    <property type="entry name" value="Ald_DH/histidinol_DH"/>
</dbReference>
<comment type="similarity">
    <text evidence="3 13 14 19">Belongs to the histidinol dehydrogenase family.</text>
</comment>
<evidence type="ECO:0000256" key="2">
    <source>
        <dbReference type="ARBA" id="ARBA00004940"/>
    </source>
</evidence>
<evidence type="ECO:0000256" key="10">
    <source>
        <dbReference type="ARBA" id="ARBA00023027"/>
    </source>
</evidence>
<dbReference type="PANTHER" id="PTHR21256">
    <property type="entry name" value="HISTIDINOL DEHYDROGENASE HDH"/>
    <property type="match status" value="1"/>
</dbReference>
<feature type="binding site" evidence="13 16">
    <location>
        <position position="217"/>
    </location>
    <ligand>
        <name>NAD(+)</name>
        <dbReference type="ChEBI" id="CHEBI:57540"/>
    </ligand>
</feature>
<evidence type="ECO:0000256" key="17">
    <source>
        <dbReference type="PIRSR" id="PIRSR000099-3"/>
    </source>
</evidence>
<dbReference type="GO" id="GO:0005829">
    <property type="term" value="C:cytosol"/>
    <property type="evidence" value="ECO:0007669"/>
    <property type="project" value="TreeGrafter"/>
</dbReference>
<protein>
    <recommendedName>
        <fullName evidence="5 13">Histidinol dehydrogenase</fullName>
        <shortName evidence="13">HDH</shortName>
        <ecNumber evidence="4 13">1.1.1.23</ecNumber>
    </recommendedName>
</protein>
<evidence type="ECO:0000256" key="5">
    <source>
        <dbReference type="ARBA" id="ARBA00016531"/>
    </source>
</evidence>
<evidence type="ECO:0000256" key="8">
    <source>
        <dbReference type="ARBA" id="ARBA00022833"/>
    </source>
</evidence>
<comment type="function">
    <text evidence="1 13">Catalyzes the sequential NAD-dependent oxidations of L-histidinol to L-histidinaldehyde and then to L-histidine.</text>
</comment>
<evidence type="ECO:0000256" key="1">
    <source>
        <dbReference type="ARBA" id="ARBA00003850"/>
    </source>
</evidence>
<keyword evidence="9 13" id="KW-0560">Oxidoreductase</keyword>
<evidence type="ECO:0000256" key="6">
    <source>
        <dbReference type="ARBA" id="ARBA00022605"/>
    </source>
</evidence>
<dbReference type="GO" id="GO:0000105">
    <property type="term" value="P:L-histidine biosynthetic process"/>
    <property type="evidence" value="ECO:0007669"/>
    <property type="project" value="UniProtKB-UniRule"/>
</dbReference>
<keyword evidence="10 13" id="KW-0520">NAD</keyword>
<evidence type="ECO:0000313" key="20">
    <source>
        <dbReference type="EMBL" id="QIK36963.1"/>
    </source>
</evidence>
<dbReference type="PIRSF" id="PIRSF000099">
    <property type="entry name" value="Histidinol_dh"/>
    <property type="match status" value="1"/>
</dbReference>
<evidence type="ECO:0000256" key="7">
    <source>
        <dbReference type="ARBA" id="ARBA00022723"/>
    </source>
</evidence>
<comment type="cofactor">
    <cofactor evidence="13 18">
        <name>Zn(2+)</name>
        <dbReference type="ChEBI" id="CHEBI:29105"/>
    </cofactor>
    <text evidence="13 18">Binds 1 zinc ion per subunit.</text>
</comment>
<dbReference type="PANTHER" id="PTHR21256:SF2">
    <property type="entry name" value="HISTIDINE BIOSYNTHESIS TRIFUNCTIONAL PROTEIN"/>
    <property type="match status" value="1"/>
</dbReference>
<dbReference type="AlphaFoldDB" id="A0A6G7VA70"/>
<feature type="binding site" evidence="13 17">
    <location>
        <position position="331"/>
    </location>
    <ligand>
        <name>substrate</name>
    </ligand>
</feature>
<evidence type="ECO:0000256" key="4">
    <source>
        <dbReference type="ARBA" id="ARBA00012965"/>
    </source>
</evidence>
<evidence type="ECO:0000256" key="11">
    <source>
        <dbReference type="ARBA" id="ARBA00023102"/>
    </source>
</evidence>
<reference evidence="21" key="1">
    <citation type="submission" date="2020-01" db="EMBL/GenBank/DDBJ databases">
        <title>Caldichromatium gen. nov., sp. nov., a thermophilic purple sulfur bacterium member of the family Chromatiaceae isolated from Nakabusa hot spring, Japan.</title>
        <authorList>
            <person name="Saini M.K."/>
            <person name="Hanada S."/>
            <person name="Tank M."/>
        </authorList>
    </citation>
    <scope>NUCLEOTIDE SEQUENCE [LARGE SCALE GENOMIC DNA]</scope>
    <source>
        <strain evidence="21">No.7</strain>
    </source>
</reference>
<dbReference type="InterPro" id="IPR022695">
    <property type="entry name" value="Histidinol_DH_monofunct"/>
</dbReference>
<feature type="binding site" evidence="13 18">
    <location>
        <position position="262"/>
    </location>
    <ligand>
        <name>Zn(2+)</name>
        <dbReference type="ChEBI" id="CHEBI:29105"/>
    </ligand>
</feature>
<feature type="binding site" evidence="13 16">
    <location>
        <position position="194"/>
    </location>
    <ligand>
        <name>NAD(+)</name>
        <dbReference type="ChEBI" id="CHEBI:57540"/>
    </ligand>
</feature>
<feature type="binding site" evidence="13 18">
    <location>
        <position position="265"/>
    </location>
    <ligand>
        <name>Zn(2+)</name>
        <dbReference type="ChEBI" id="CHEBI:29105"/>
    </ligand>
</feature>
<feature type="binding site" evidence="13 17">
    <location>
        <position position="265"/>
    </location>
    <ligand>
        <name>substrate</name>
    </ligand>
</feature>
<keyword evidence="6 13" id="KW-0028">Amino-acid biosynthesis</keyword>
<evidence type="ECO:0000256" key="14">
    <source>
        <dbReference type="PIRNR" id="PIRNR000099"/>
    </source>
</evidence>
<dbReference type="HAMAP" id="MF_01024">
    <property type="entry name" value="HisD"/>
    <property type="match status" value="1"/>
</dbReference>
<evidence type="ECO:0000256" key="13">
    <source>
        <dbReference type="HAMAP-Rule" id="MF_01024"/>
    </source>
</evidence>